<feature type="domain" description="Putative auto-transporter adhesin head GIN" evidence="2">
    <location>
        <begin position="41"/>
        <end position="246"/>
    </location>
</feature>
<dbReference type="Pfam" id="PF10988">
    <property type="entry name" value="DUF2807"/>
    <property type="match status" value="1"/>
</dbReference>
<dbReference type="AlphaFoldDB" id="A0A5J4SM96"/>
<comment type="caution">
    <text evidence="3">The sequence shown here is derived from an EMBL/GenBank/DDBJ whole genome shotgun (WGS) entry which is preliminary data.</text>
</comment>
<organism evidence="3">
    <name type="scientific">termite gut metagenome</name>
    <dbReference type="NCBI Taxonomy" id="433724"/>
    <lineage>
        <taxon>unclassified sequences</taxon>
        <taxon>metagenomes</taxon>
        <taxon>organismal metagenomes</taxon>
    </lineage>
</organism>
<reference evidence="3" key="1">
    <citation type="submission" date="2019-03" db="EMBL/GenBank/DDBJ databases">
        <title>Single cell metagenomics reveals metabolic interactions within the superorganism composed of flagellate Streblomastix strix and complex community of Bacteroidetes bacteria on its surface.</title>
        <authorList>
            <person name="Treitli S.C."/>
            <person name="Kolisko M."/>
            <person name="Husnik F."/>
            <person name="Keeling P."/>
            <person name="Hampl V."/>
        </authorList>
    </citation>
    <scope>NUCLEOTIDE SEQUENCE</scope>
    <source>
        <strain evidence="3">STM</strain>
    </source>
</reference>
<sequence>MKNLLIAAVVGWSCLCSHSCVNIQRTEASKSYITRIVKTDDFNAIRLMGSPNVIYTQTEDKVYVEVYGPDNVVDLLEIYTEDDYLNVRFKKNTQVFNTGKLEVRVFAPSLDAMEVTGSGDIAIASGMKTDKDLHLSVTGSGDISGSDIRCAQLSLSVTGSGDIELNRVTAENTQAHVTGSGNIDLSGTTQGADYTISGSGDIDAVKLEANVVSAEVTGSGSISCRAVSALKARRTGSGRISYRGNPQLDAPKKGVHRL</sequence>
<feature type="region of interest" description="Disordered" evidence="1">
    <location>
        <begin position="238"/>
        <end position="258"/>
    </location>
</feature>
<dbReference type="PANTHER" id="PTHR39200">
    <property type="entry name" value="HYPOTHETICAL EXPORTED PROTEIN"/>
    <property type="match status" value="1"/>
</dbReference>
<name>A0A5J4SM96_9ZZZZ</name>
<evidence type="ECO:0000256" key="1">
    <source>
        <dbReference type="SAM" id="MobiDB-lite"/>
    </source>
</evidence>
<accession>A0A5J4SM96</accession>
<evidence type="ECO:0000259" key="2">
    <source>
        <dbReference type="Pfam" id="PF10988"/>
    </source>
</evidence>
<protein>
    <recommendedName>
        <fullName evidence="2">Putative auto-transporter adhesin head GIN domain-containing protein</fullName>
    </recommendedName>
</protein>
<evidence type="ECO:0000313" key="3">
    <source>
        <dbReference type="EMBL" id="KAA6347309.1"/>
    </source>
</evidence>
<dbReference type="InterPro" id="IPR021255">
    <property type="entry name" value="DUF2807"/>
</dbReference>
<proteinExistence type="predicted"/>
<dbReference type="EMBL" id="SNRY01000100">
    <property type="protein sequence ID" value="KAA6347309.1"/>
    <property type="molecule type" value="Genomic_DNA"/>
</dbReference>
<dbReference type="Gene3D" id="2.160.20.120">
    <property type="match status" value="1"/>
</dbReference>
<dbReference type="PANTHER" id="PTHR39200:SF1">
    <property type="entry name" value="AUTO-TRANSPORTER ADHESIN HEAD GIN DOMAIN-CONTAINING PROTEIN-RELATED"/>
    <property type="match status" value="1"/>
</dbReference>
<gene>
    <name evidence="3" type="ORF">EZS27_005226</name>
</gene>